<dbReference type="GO" id="GO:0016117">
    <property type="term" value="P:carotenoid biosynthetic process"/>
    <property type="evidence" value="ECO:0007669"/>
    <property type="project" value="UniProtKB-KW"/>
</dbReference>
<evidence type="ECO:0000256" key="7">
    <source>
        <dbReference type="ARBA" id="ARBA00022746"/>
    </source>
</evidence>
<dbReference type="Proteomes" id="UP001408789">
    <property type="component" value="Unassembled WGS sequence"/>
</dbReference>
<evidence type="ECO:0000256" key="5">
    <source>
        <dbReference type="ARBA" id="ARBA00012788"/>
    </source>
</evidence>
<gene>
    <name evidence="15" type="ORF">SSX86_007950</name>
</gene>
<feature type="domain" description="Amine oxidase" evidence="12">
    <location>
        <begin position="85"/>
        <end position="141"/>
    </location>
</feature>
<evidence type="ECO:0000256" key="4">
    <source>
        <dbReference type="ARBA" id="ARBA00010192"/>
    </source>
</evidence>
<dbReference type="InterPro" id="IPR012337">
    <property type="entry name" value="RNaseH-like_sf"/>
</dbReference>
<dbReference type="InterPro" id="IPR007021">
    <property type="entry name" value="DUF659"/>
</dbReference>
<protein>
    <recommendedName>
        <fullName evidence="6">Zeta-carotene desaturase, chloroplastic/chromoplastic</fullName>
        <ecNumber evidence="5">1.3.5.6</ecNumber>
    </recommendedName>
    <alternativeName>
        <fullName evidence="11">9,9'-di-cis-zeta-carotene desaturase</fullName>
    </alternativeName>
    <alternativeName>
        <fullName evidence="10">Carotene 7,8-desaturase</fullName>
    </alternativeName>
</protein>
<proteinExistence type="inferred from homology"/>
<keyword evidence="8" id="KW-0934">Plastid</keyword>
<dbReference type="EC" id="1.3.5.6" evidence="5"/>
<reference evidence="15 16" key="1">
    <citation type="submission" date="2024-04" db="EMBL/GenBank/DDBJ databases">
        <title>The reference genome of an endangered Asteraceae, Deinandra increscens subsp. villosa, native to the Central Coast of California.</title>
        <authorList>
            <person name="Guilliams M."/>
            <person name="Hasenstab-Lehman K."/>
            <person name="Meyer R."/>
            <person name="Mcevoy S."/>
        </authorList>
    </citation>
    <scope>NUCLEOTIDE SEQUENCE [LARGE SCALE GENOMIC DNA]</scope>
    <source>
        <tissue evidence="15">Leaf</tissue>
    </source>
</reference>
<dbReference type="GO" id="GO:0009509">
    <property type="term" value="C:chromoplast"/>
    <property type="evidence" value="ECO:0007669"/>
    <property type="project" value="UniProtKB-SubCell"/>
</dbReference>
<dbReference type="GO" id="GO:0016719">
    <property type="term" value="F:9,9'-di-cis-zeta-carotene desaturase activity"/>
    <property type="evidence" value="ECO:0007669"/>
    <property type="project" value="UniProtKB-EC"/>
</dbReference>
<dbReference type="NCBIfam" id="TIGR02732">
    <property type="entry name" value="zeta_caro_desat"/>
    <property type="match status" value="1"/>
</dbReference>
<dbReference type="InterPro" id="IPR014103">
    <property type="entry name" value="Zeta_caro_desat"/>
</dbReference>
<organism evidence="15 16">
    <name type="scientific">Deinandra increscens subsp. villosa</name>
    <dbReference type="NCBI Taxonomy" id="3103831"/>
    <lineage>
        <taxon>Eukaryota</taxon>
        <taxon>Viridiplantae</taxon>
        <taxon>Streptophyta</taxon>
        <taxon>Embryophyta</taxon>
        <taxon>Tracheophyta</taxon>
        <taxon>Spermatophyta</taxon>
        <taxon>Magnoliopsida</taxon>
        <taxon>eudicotyledons</taxon>
        <taxon>Gunneridae</taxon>
        <taxon>Pentapetalae</taxon>
        <taxon>asterids</taxon>
        <taxon>campanulids</taxon>
        <taxon>Asterales</taxon>
        <taxon>Asteraceae</taxon>
        <taxon>Asteroideae</taxon>
        <taxon>Heliantheae alliance</taxon>
        <taxon>Madieae</taxon>
        <taxon>Madiinae</taxon>
        <taxon>Deinandra</taxon>
    </lineage>
</organism>
<evidence type="ECO:0000313" key="15">
    <source>
        <dbReference type="EMBL" id="KAK9073626.1"/>
    </source>
</evidence>
<dbReference type="PRINTS" id="PR00419">
    <property type="entry name" value="ADXRDTASE"/>
</dbReference>
<comment type="pathway">
    <text evidence="3">Carotenoid biosynthesis; lycopene biosynthesis.</text>
</comment>
<evidence type="ECO:0000313" key="16">
    <source>
        <dbReference type="Proteomes" id="UP001408789"/>
    </source>
</evidence>
<dbReference type="Gene3D" id="3.50.50.60">
    <property type="entry name" value="FAD/NAD(P)-binding domain"/>
    <property type="match status" value="1"/>
</dbReference>
<keyword evidence="9" id="KW-0560">Oxidoreductase</keyword>
<feature type="domain" description="HAT C-terminal dimerisation" evidence="14">
    <location>
        <begin position="650"/>
        <end position="720"/>
    </location>
</feature>
<comment type="similarity">
    <text evidence="4">Belongs to the zeta carotene desaturase family.</text>
</comment>
<dbReference type="Pfam" id="PF04937">
    <property type="entry name" value="DUF659"/>
    <property type="match status" value="1"/>
</dbReference>
<evidence type="ECO:0000256" key="11">
    <source>
        <dbReference type="ARBA" id="ARBA00031301"/>
    </source>
</evidence>
<accession>A0AAP0DFM2</accession>
<dbReference type="Pfam" id="PF01593">
    <property type="entry name" value="Amino_oxidase"/>
    <property type="match status" value="2"/>
</dbReference>
<dbReference type="PANTHER" id="PTHR42923">
    <property type="entry name" value="PROTOPORPHYRINOGEN OXIDASE"/>
    <property type="match status" value="1"/>
</dbReference>
<evidence type="ECO:0000256" key="3">
    <source>
        <dbReference type="ARBA" id="ARBA00004900"/>
    </source>
</evidence>
<evidence type="ECO:0000259" key="13">
    <source>
        <dbReference type="Pfam" id="PF04937"/>
    </source>
</evidence>
<dbReference type="AlphaFoldDB" id="A0AAP0DFM2"/>
<comment type="catalytic activity">
    <reaction evidence="1">
        <text>9,9'-di-cis-zeta-carotene + 2 a quinone = 7,7',9,9'-tetra-cis-lycopene + 2 a quinol</text>
        <dbReference type="Rhea" id="RHEA:30955"/>
        <dbReference type="ChEBI" id="CHEBI:24646"/>
        <dbReference type="ChEBI" id="CHEBI:48716"/>
        <dbReference type="ChEBI" id="CHEBI:62466"/>
        <dbReference type="ChEBI" id="CHEBI:132124"/>
        <dbReference type="EC" id="1.3.5.6"/>
    </reaction>
</comment>
<keyword evidence="16" id="KW-1185">Reference proteome</keyword>
<dbReference type="GO" id="GO:0016120">
    <property type="term" value="P:carotene biosynthetic process"/>
    <property type="evidence" value="ECO:0007669"/>
    <property type="project" value="TreeGrafter"/>
</dbReference>
<dbReference type="SUPFAM" id="SSF53098">
    <property type="entry name" value="Ribonuclease H-like"/>
    <property type="match status" value="1"/>
</dbReference>
<evidence type="ECO:0000259" key="14">
    <source>
        <dbReference type="Pfam" id="PF05699"/>
    </source>
</evidence>
<dbReference type="PANTHER" id="PTHR42923:SF41">
    <property type="entry name" value="ZETA-CAROTENE DESATURASE, CHLOROPLASTIC_CHROMOPLASTIC"/>
    <property type="match status" value="1"/>
</dbReference>
<evidence type="ECO:0000256" key="6">
    <source>
        <dbReference type="ARBA" id="ARBA00015490"/>
    </source>
</evidence>
<evidence type="ECO:0000256" key="2">
    <source>
        <dbReference type="ARBA" id="ARBA00004260"/>
    </source>
</evidence>
<evidence type="ECO:0000256" key="9">
    <source>
        <dbReference type="ARBA" id="ARBA00023002"/>
    </source>
</evidence>
<name>A0AAP0DFM2_9ASTR</name>
<dbReference type="EMBL" id="JBCNJP010000009">
    <property type="protein sequence ID" value="KAK9073626.1"/>
    <property type="molecule type" value="Genomic_DNA"/>
</dbReference>
<dbReference type="GO" id="GO:0009507">
    <property type="term" value="C:chloroplast"/>
    <property type="evidence" value="ECO:0007669"/>
    <property type="project" value="TreeGrafter"/>
</dbReference>
<evidence type="ECO:0000256" key="10">
    <source>
        <dbReference type="ARBA" id="ARBA00030952"/>
    </source>
</evidence>
<dbReference type="InterPro" id="IPR050464">
    <property type="entry name" value="Zeta_carotene_desat/Oxidored"/>
</dbReference>
<evidence type="ECO:0000259" key="12">
    <source>
        <dbReference type="Pfam" id="PF01593"/>
    </source>
</evidence>
<dbReference type="Pfam" id="PF05699">
    <property type="entry name" value="Dimer_Tnp_hAT"/>
    <property type="match status" value="1"/>
</dbReference>
<dbReference type="SUPFAM" id="SSF51905">
    <property type="entry name" value="FAD/NAD(P)-binding domain"/>
    <property type="match status" value="2"/>
</dbReference>
<dbReference type="InterPro" id="IPR002937">
    <property type="entry name" value="Amino_oxidase"/>
</dbReference>
<feature type="domain" description="DUF659" evidence="13">
    <location>
        <begin position="250"/>
        <end position="411"/>
    </location>
</feature>
<evidence type="ECO:0000256" key="8">
    <source>
        <dbReference type="ARBA" id="ARBA00022904"/>
    </source>
</evidence>
<feature type="domain" description="Amine oxidase" evidence="12">
    <location>
        <begin position="765"/>
        <end position="1171"/>
    </location>
</feature>
<comment type="caution">
    <text evidence="15">The sequence shown here is derived from an EMBL/GenBank/DDBJ whole genome shotgun (WGS) entry which is preliminary data.</text>
</comment>
<keyword evidence="8" id="KW-0957">Chromoplast</keyword>
<dbReference type="InterPro" id="IPR036188">
    <property type="entry name" value="FAD/NAD-bd_sf"/>
</dbReference>
<dbReference type="GO" id="GO:0046983">
    <property type="term" value="F:protein dimerization activity"/>
    <property type="evidence" value="ECO:0007669"/>
    <property type="project" value="InterPro"/>
</dbReference>
<sequence>MATSLTSSLCFPTSAAGTRNSDTFLRCKRSHQLTRLKVRKSVVIRSDLDSHVSDMRTNAPKGLFPPEPKHYQGPKLKVAIIGAGLAGMSAAVELLDQGHEVDIYESRTIIGGKVGSFVDKAGNHIEMGLHVFFGCYNNLFRQGIAICKNTTMGDRVAMKKIEDAYEEKKSESKPKEVRLPCEAGVDLKKRKTSFNPIQKSFGVEIRDQLDQEIARMFYTAGLPFNLARNPHYYRAFQFAADNKIDGYVPPGYNKLRTTLLQKEKEHVHKLLEPVRFSWKENGVSIVTDGWSDPTRKPLINFMATSGSGPMFLKAVNCFGVEKNRFFISDLMEEVINQIGHENVVQIITDNAANCKAAGEIIHSKFPHIYWTPCVVHTLNLALKNICQPRNCETNEMTYSECNWINEVQIDAFAIKNFIMNHNMRLSIFTKFVPLKLLSVAETRFASIIIMLKRLKLIRRSLQEMVISDQWSSYRDHDTVKASFVKDKILDDDWWDQVSYILSFTGPIYDMIRACDTDKPCLHLVYEMWDSMIEKVKAEIFKKENRDLSDPTQRSIFFDVVNKILQDRWAKNNTPLHCLAHSLNPRYYSESWLNENKERVAPHKDGEISEERGKCFLELFPDDDDHTKVLNEYAWFSMKSGPFGDLTSITKMDTMEPKNWWVNFGAQAPLLQTLALRLLGQPTSSSCAERNWSTYAFIHSLRRSNLTTSRAEDLVYIHNNLRLLSRAPSDDVKMWDLGGDAHDSMEDVGYLEFAELSLDDPDLENELISEVGADKNLLVKDHTHTFVNKGGEVSEIDFRFPGGAPLHGVNAFLTTNQLKTYDKARTAMAFALSPIARGLVDPDGAMTEIRNLDNISFSEWFMSKGGTRTTIERLWNPVSCALGFVDCDNLSARCMLTIFALIAIKTESSLLRMLKGSPNAYLNAPIRDYIIQKGGRFHLRWGCREIQYEKSANGDTYVTGLAVSKATQKKTVKADAYIAACDIPGIKRLLPSSWREWEFFDNIYKLVGVPIVTVQLRYNGWVTELQDLEKSRQLRQAAGLDNLLYTPDADFSCFVDLALASPEDYYIEGQGSLLQCILTPGDPYMPLPSDEIIRRVSKQVLDIFPSAQGLEVTWSNVVKLGQSLYREGPGKDPFRPDQKTPVKNFFLAGSYTKQDYIDSMEGATLSGRHASEFICDAGEELAALTKQLGGIQSIGVEEMSFV</sequence>
<evidence type="ECO:0000256" key="1">
    <source>
        <dbReference type="ARBA" id="ARBA00000914"/>
    </source>
</evidence>
<dbReference type="InterPro" id="IPR008906">
    <property type="entry name" value="HATC_C_dom"/>
</dbReference>
<keyword evidence="7" id="KW-0125">Carotenoid biosynthesis</keyword>
<comment type="subcellular location">
    <subcellularLocation>
        <location evidence="2">Plastid</location>
        <location evidence="2">Chromoplast</location>
    </subcellularLocation>
</comment>